<dbReference type="EMBL" id="CP053543">
    <property type="protein sequence ID" value="QJY39194.1"/>
    <property type="molecule type" value="Genomic_DNA"/>
</dbReference>
<dbReference type="Pfam" id="PF00583">
    <property type="entry name" value="Acetyltransf_1"/>
    <property type="match status" value="1"/>
</dbReference>
<keyword evidence="7" id="KW-1185">Reference proteome</keyword>
<evidence type="ECO:0000313" key="3">
    <source>
        <dbReference type="EMBL" id="OAM98242.1"/>
    </source>
</evidence>
<reference evidence="4 6" key="2">
    <citation type="submission" date="2020-05" db="EMBL/GenBank/DDBJ databases">
        <title>First description outside Europe of the emergent pathogen for shellfish aquaculture Vibrio europaeus.</title>
        <authorList>
            <person name="Dubert J."/>
            <person name="Rojas R."/>
        </authorList>
    </citation>
    <scope>NUCLEOTIDE SEQUENCE [LARGE SCALE GENOMIC DNA]</scope>
    <source>
        <strain evidence="4 6">NPI-1</strain>
    </source>
</reference>
<evidence type="ECO:0000313" key="5">
    <source>
        <dbReference type="Proteomes" id="UP000094761"/>
    </source>
</evidence>
<gene>
    <name evidence="3" type="ORF">AZ468_22255</name>
    <name evidence="4" type="ORF">HOO69_21905</name>
    <name evidence="2" type="ORF">OPW20_02480</name>
</gene>
<accession>A0A178J7X3</accession>
<evidence type="ECO:0000313" key="4">
    <source>
        <dbReference type="EMBL" id="QJY39194.1"/>
    </source>
</evidence>
<dbReference type="InterPro" id="IPR000182">
    <property type="entry name" value="GNAT_dom"/>
</dbReference>
<dbReference type="PROSITE" id="PS51186">
    <property type="entry name" value="GNAT"/>
    <property type="match status" value="1"/>
</dbReference>
<dbReference type="GeneID" id="78078457"/>
<dbReference type="EMBL" id="JAPFIT010000010">
    <property type="protein sequence ID" value="MDC5738913.1"/>
    <property type="molecule type" value="Genomic_DNA"/>
</dbReference>
<dbReference type="Proteomes" id="UP000501443">
    <property type="component" value="Chromosome 2"/>
</dbReference>
<dbReference type="Proteomes" id="UP000094761">
    <property type="component" value="Unassembled WGS sequence"/>
</dbReference>
<reference evidence="3 5" key="1">
    <citation type="submission" date="2016-03" db="EMBL/GenBank/DDBJ databases">
        <title>Draft genome sequence of the Vibrio tubiashii subs. europaeus.</title>
        <authorList>
            <person name="Spinard E."/>
            <person name="Dubert J."/>
            <person name="Nelson D.R."/>
            <person name="Barja J.L."/>
        </authorList>
    </citation>
    <scope>NUCLEOTIDE SEQUENCE [LARGE SCALE GENOMIC DNA]</scope>
    <source>
        <strain evidence="5">PP-638</strain>
        <strain evidence="3">PP2-638</strain>
    </source>
</reference>
<evidence type="ECO:0000313" key="2">
    <source>
        <dbReference type="EMBL" id="MDC5738913.1"/>
    </source>
</evidence>
<dbReference type="Proteomes" id="UP001150001">
    <property type="component" value="Unassembled WGS sequence"/>
</dbReference>
<dbReference type="RefSeq" id="WP_069669386.1">
    <property type="nucleotide sequence ID" value="NZ_CP053543.1"/>
</dbReference>
<protein>
    <submittedName>
        <fullName evidence="2 3">Acetyltransferase</fullName>
    </submittedName>
</protein>
<dbReference type="EMBL" id="LUAX01000007">
    <property type="protein sequence ID" value="OAM98242.1"/>
    <property type="molecule type" value="Genomic_DNA"/>
</dbReference>
<sequence>MIKLTPMTPAHLEQVITLSVADEQLPYVGTVEEVLLNADDKVHPHLVLDDDKVVGIFLIDTTYSRVYEFAPSGSLGFRAFLIDIKCQGRGYGSTAMSVLGSYLAQQYPQHDAVYLTVNCKNPVAYRCYLNNGFVDNGDLYLGGAAGPQHIMSLNLSLG</sequence>
<dbReference type="SUPFAM" id="SSF55729">
    <property type="entry name" value="Acyl-CoA N-acyltransferases (Nat)"/>
    <property type="match status" value="1"/>
</dbReference>
<evidence type="ECO:0000313" key="7">
    <source>
        <dbReference type="Proteomes" id="UP001150001"/>
    </source>
</evidence>
<dbReference type="InterPro" id="IPR016181">
    <property type="entry name" value="Acyl_CoA_acyltransferase"/>
</dbReference>
<evidence type="ECO:0000313" key="6">
    <source>
        <dbReference type="Proteomes" id="UP000501443"/>
    </source>
</evidence>
<reference evidence="2" key="3">
    <citation type="submission" date="2022-11" db="EMBL/GenBank/DDBJ databases">
        <title>Role of the vibriolysin VemA secreted by the emergent pathogen Vibrio europaeus in the colonization of Manila clam mucus.</title>
        <authorList>
            <person name="Martinez C."/>
            <person name="Rodriguez S."/>
            <person name="Vences A."/>
            <person name="Barja J.L."/>
            <person name="Toranzo A.E."/>
            <person name="Dubert J."/>
        </authorList>
    </citation>
    <scope>NUCLEOTIDE SEQUENCE</scope>
    <source>
        <strain evidence="2">3454</strain>
    </source>
</reference>
<proteinExistence type="predicted"/>
<name>A0A178J7X3_9VIBR</name>
<organism evidence="3 5">
    <name type="scientific">Vibrio europaeus</name>
    <dbReference type="NCBI Taxonomy" id="300876"/>
    <lineage>
        <taxon>Bacteria</taxon>
        <taxon>Pseudomonadati</taxon>
        <taxon>Pseudomonadota</taxon>
        <taxon>Gammaproteobacteria</taxon>
        <taxon>Vibrionales</taxon>
        <taxon>Vibrionaceae</taxon>
        <taxon>Vibrio</taxon>
        <taxon>Vibrio oreintalis group</taxon>
    </lineage>
</organism>
<dbReference type="Gene3D" id="3.40.630.30">
    <property type="match status" value="1"/>
</dbReference>
<dbReference type="AlphaFoldDB" id="A0A178J7X3"/>
<dbReference type="GO" id="GO:0016747">
    <property type="term" value="F:acyltransferase activity, transferring groups other than amino-acyl groups"/>
    <property type="evidence" value="ECO:0007669"/>
    <property type="project" value="InterPro"/>
</dbReference>
<feature type="domain" description="N-acetyltransferase" evidence="1">
    <location>
        <begin position="2"/>
        <end position="156"/>
    </location>
</feature>
<dbReference type="OrthoDB" id="8304386at2"/>
<keyword evidence="3" id="KW-0808">Transferase</keyword>
<evidence type="ECO:0000259" key="1">
    <source>
        <dbReference type="PROSITE" id="PS51186"/>
    </source>
</evidence>